<dbReference type="AlphaFoldDB" id="A0A6C0BBN1"/>
<feature type="region of interest" description="Disordered" evidence="1">
    <location>
        <begin position="388"/>
        <end position="408"/>
    </location>
</feature>
<keyword evidence="2" id="KW-0472">Membrane</keyword>
<protein>
    <recommendedName>
        <fullName evidence="3">ATPase AAA-type core domain-containing protein</fullName>
    </recommendedName>
</protein>
<dbReference type="InterPro" id="IPR003959">
    <property type="entry name" value="ATPase_AAA_core"/>
</dbReference>
<accession>A0A6C0BBN1</accession>
<feature type="domain" description="ATPase AAA-type core" evidence="3">
    <location>
        <begin position="404"/>
        <end position="471"/>
    </location>
</feature>
<evidence type="ECO:0000313" key="4">
    <source>
        <dbReference type="EMBL" id="QHS89131.1"/>
    </source>
</evidence>
<dbReference type="Gene3D" id="3.40.50.300">
    <property type="entry name" value="P-loop containing nucleotide triphosphate hydrolases"/>
    <property type="match status" value="1"/>
</dbReference>
<dbReference type="PANTHER" id="PTHR23070">
    <property type="entry name" value="BCS1 AAA-TYPE ATPASE"/>
    <property type="match status" value="1"/>
</dbReference>
<organism evidence="4">
    <name type="scientific">viral metagenome</name>
    <dbReference type="NCBI Taxonomy" id="1070528"/>
    <lineage>
        <taxon>unclassified sequences</taxon>
        <taxon>metagenomes</taxon>
        <taxon>organismal metagenomes</taxon>
    </lineage>
</organism>
<dbReference type="Pfam" id="PF00004">
    <property type="entry name" value="AAA"/>
    <property type="match status" value="2"/>
</dbReference>
<feature type="transmembrane region" description="Helical" evidence="2">
    <location>
        <begin position="28"/>
        <end position="52"/>
    </location>
</feature>
<name>A0A6C0BBN1_9ZZZZ</name>
<keyword evidence="2" id="KW-0812">Transmembrane</keyword>
<proteinExistence type="predicted"/>
<dbReference type="SUPFAM" id="SSF52540">
    <property type="entry name" value="P-loop containing nucleoside triphosphate hydrolases"/>
    <property type="match status" value="1"/>
</dbReference>
<dbReference type="InterPro" id="IPR050747">
    <property type="entry name" value="Mitochondrial_chaperone_BCS1"/>
</dbReference>
<feature type="compositionally biased region" description="Acidic residues" evidence="1">
    <location>
        <begin position="393"/>
        <end position="402"/>
    </location>
</feature>
<dbReference type="EMBL" id="MN739105">
    <property type="protein sequence ID" value="QHS89131.1"/>
    <property type="molecule type" value="Genomic_DNA"/>
</dbReference>
<feature type="domain" description="ATPase AAA-type core" evidence="3">
    <location>
        <begin position="289"/>
        <end position="370"/>
    </location>
</feature>
<evidence type="ECO:0000256" key="1">
    <source>
        <dbReference type="SAM" id="MobiDB-lite"/>
    </source>
</evidence>
<evidence type="ECO:0000256" key="2">
    <source>
        <dbReference type="SAM" id="Phobius"/>
    </source>
</evidence>
<reference evidence="4" key="1">
    <citation type="journal article" date="2020" name="Nature">
        <title>Giant virus diversity and host interactions through global metagenomics.</title>
        <authorList>
            <person name="Schulz F."/>
            <person name="Roux S."/>
            <person name="Paez-Espino D."/>
            <person name="Jungbluth S."/>
            <person name="Walsh D.A."/>
            <person name="Denef V.J."/>
            <person name="McMahon K.D."/>
            <person name="Konstantinidis K.T."/>
            <person name="Eloe-Fadrosh E.A."/>
            <person name="Kyrpides N.C."/>
            <person name="Woyke T."/>
        </authorList>
    </citation>
    <scope>NUCLEOTIDE SEQUENCE</scope>
    <source>
        <strain evidence="4">GVMAG-M-3300010158-59</strain>
    </source>
</reference>
<dbReference type="GO" id="GO:0016887">
    <property type="term" value="F:ATP hydrolysis activity"/>
    <property type="evidence" value="ECO:0007669"/>
    <property type="project" value="InterPro"/>
</dbReference>
<dbReference type="GO" id="GO:0005524">
    <property type="term" value="F:ATP binding"/>
    <property type="evidence" value="ECO:0007669"/>
    <property type="project" value="InterPro"/>
</dbReference>
<sequence>MDVFQFASIGIYSKIFNDVLQHFQYNNYIIGLFIFIGIAKMIFSIEYVSIMLNKTIYTFFEKEESTMELRTHTKKTMGDYGSSALKYYYSDRFQALVYFLEKMNNSTNAISKFVEIIKINNNFSKIKSDDFMFIPESNYRTKIYDKFQDKYDIFLEVKNNTPVSIDESGEKKKSCEDNSKITTFYLIVKGKNNFKILHTFMDLLIESYTKEINKKKSHQLYELTGTSKNENNSSELVYREFPFKSNKFLDKNIFFEGRKEFIEYIDYFSKDHDKKDIYSISGITKKACILLSGPPGCGKSCIIKGILNRTGRDGIIVPWTRLKRCSDFISLFRSKKINDTLFDMKNYVFIFEDFDANNSDTLKKRKANLKNNEKHDELIAASQLLAGKNNGENNDENNNENEDDKKDNTLVTMLSSMNKKMDDELTLECVLTTLDGIAEMQDAILIFTTNHLDKIDPAFYRSGRVDYRLDMKLASVNIIQQMVCAYRQITRCWMYKKKFEKMKSYKISTADVQSICFKYRNKRIERCLDELIIRTNKP</sequence>
<dbReference type="InterPro" id="IPR027417">
    <property type="entry name" value="P-loop_NTPase"/>
</dbReference>
<keyword evidence="2" id="KW-1133">Transmembrane helix</keyword>
<evidence type="ECO:0000259" key="3">
    <source>
        <dbReference type="Pfam" id="PF00004"/>
    </source>
</evidence>